<keyword evidence="4" id="KW-0548">Nucleotidyltransferase</keyword>
<protein>
    <recommendedName>
        <fullName evidence="9">Selenoprotein O</fullName>
    </recommendedName>
</protein>
<comment type="caution">
    <text evidence="10">The sequence shown here is derived from an EMBL/GenBank/DDBJ whole genome shotgun (WGS) entry which is preliminary data.</text>
</comment>
<keyword evidence="8" id="KW-0460">Magnesium</keyword>
<dbReference type="InterPro" id="IPR003846">
    <property type="entry name" value="SelO"/>
</dbReference>
<keyword evidence="7" id="KW-0067">ATP-binding</keyword>
<gene>
    <name evidence="10" type="ORF">L210DRAFT_3539851</name>
</gene>
<keyword evidence="11" id="KW-1185">Reference proteome</keyword>
<sequence length="100" mass="11215">MASAPCYAYVMVQASMSNTPYAFMDVFDSYHICNHSDLEGRYAYTGIMNDCTPSPSSNKLGKGRLRQSAKTLLALAFFRPMEMSVNFVIHYVLCISFTSM</sequence>
<reference evidence="10" key="1">
    <citation type="submission" date="2019-10" db="EMBL/GenBank/DDBJ databases">
        <authorList>
            <consortium name="DOE Joint Genome Institute"/>
            <person name="Kuo A."/>
            <person name="Miyauchi S."/>
            <person name="Kiss E."/>
            <person name="Drula E."/>
            <person name="Kohler A."/>
            <person name="Sanchez-Garcia M."/>
            <person name="Andreopoulos B."/>
            <person name="Barry K.W."/>
            <person name="Bonito G."/>
            <person name="Buee M."/>
            <person name="Carver A."/>
            <person name="Chen C."/>
            <person name="Cichocki N."/>
            <person name="Clum A."/>
            <person name="Culley D."/>
            <person name="Crous P.W."/>
            <person name="Fauchery L."/>
            <person name="Girlanda M."/>
            <person name="Hayes R."/>
            <person name="Keri Z."/>
            <person name="LaButti K."/>
            <person name="Lipzen A."/>
            <person name="Lombard V."/>
            <person name="Magnuson J."/>
            <person name="Maillard F."/>
            <person name="Morin E."/>
            <person name="Murat C."/>
            <person name="Nolan M."/>
            <person name="Ohm R."/>
            <person name="Pangilinan J."/>
            <person name="Pereira M."/>
            <person name="Perotto S."/>
            <person name="Peter M."/>
            <person name="Riley R."/>
            <person name="Sitrit Y."/>
            <person name="Stielow B."/>
            <person name="Szollosi G."/>
            <person name="Zifcakova L."/>
            <person name="Stursova M."/>
            <person name="Spatafora J.W."/>
            <person name="Tedersoo L."/>
            <person name="Vaario L.-M."/>
            <person name="Yamada A."/>
            <person name="Yan M."/>
            <person name="Wang P."/>
            <person name="Xu J."/>
            <person name="Bruns T."/>
            <person name="Baldrian P."/>
            <person name="Vilgalys R."/>
            <person name="Henrissat B."/>
            <person name="Grigoriev I.V."/>
            <person name="Hibbett D."/>
            <person name="Nagy L.G."/>
            <person name="Martin F.M."/>
        </authorList>
    </citation>
    <scope>NUCLEOTIDE SEQUENCE</scope>
    <source>
        <strain evidence="10">BED1</strain>
    </source>
</reference>
<comment type="cofactor">
    <cofactor evidence="1">
        <name>Mg(2+)</name>
        <dbReference type="ChEBI" id="CHEBI:18420"/>
    </cofactor>
</comment>
<accession>A0AAD4BUW4</accession>
<evidence type="ECO:0000313" key="11">
    <source>
        <dbReference type="Proteomes" id="UP001194468"/>
    </source>
</evidence>
<evidence type="ECO:0000256" key="3">
    <source>
        <dbReference type="ARBA" id="ARBA00022679"/>
    </source>
</evidence>
<dbReference type="AlphaFoldDB" id="A0AAD4BUW4"/>
<reference evidence="10" key="2">
    <citation type="journal article" date="2020" name="Nat. Commun.">
        <title>Large-scale genome sequencing of mycorrhizal fungi provides insights into the early evolution of symbiotic traits.</title>
        <authorList>
            <person name="Miyauchi S."/>
            <person name="Kiss E."/>
            <person name="Kuo A."/>
            <person name="Drula E."/>
            <person name="Kohler A."/>
            <person name="Sanchez-Garcia M."/>
            <person name="Morin E."/>
            <person name="Andreopoulos B."/>
            <person name="Barry K.W."/>
            <person name="Bonito G."/>
            <person name="Buee M."/>
            <person name="Carver A."/>
            <person name="Chen C."/>
            <person name="Cichocki N."/>
            <person name="Clum A."/>
            <person name="Culley D."/>
            <person name="Crous P.W."/>
            <person name="Fauchery L."/>
            <person name="Girlanda M."/>
            <person name="Hayes R.D."/>
            <person name="Keri Z."/>
            <person name="LaButti K."/>
            <person name="Lipzen A."/>
            <person name="Lombard V."/>
            <person name="Magnuson J."/>
            <person name="Maillard F."/>
            <person name="Murat C."/>
            <person name="Nolan M."/>
            <person name="Ohm R.A."/>
            <person name="Pangilinan J."/>
            <person name="Pereira M.F."/>
            <person name="Perotto S."/>
            <person name="Peter M."/>
            <person name="Pfister S."/>
            <person name="Riley R."/>
            <person name="Sitrit Y."/>
            <person name="Stielow J.B."/>
            <person name="Szollosi G."/>
            <person name="Zifcakova L."/>
            <person name="Stursova M."/>
            <person name="Spatafora J.W."/>
            <person name="Tedersoo L."/>
            <person name="Vaario L.M."/>
            <person name="Yamada A."/>
            <person name="Yan M."/>
            <person name="Wang P."/>
            <person name="Xu J."/>
            <person name="Bruns T."/>
            <person name="Baldrian P."/>
            <person name="Vilgalys R."/>
            <person name="Dunand C."/>
            <person name="Henrissat B."/>
            <person name="Grigoriev I.V."/>
            <person name="Hibbett D."/>
            <person name="Nagy L.G."/>
            <person name="Martin F.M."/>
        </authorList>
    </citation>
    <scope>NUCLEOTIDE SEQUENCE</scope>
    <source>
        <strain evidence="10">BED1</strain>
    </source>
</reference>
<dbReference type="GO" id="GO:0005524">
    <property type="term" value="F:ATP binding"/>
    <property type="evidence" value="ECO:0007669"/>
    <property type="project" value="UniProtKB-KW"/>
</dbReference>
<evidence type="ECO:0000256" key="9">
    <source>
        <dbReference type="ARBA" id="ARBA00031547"/>
    </source>
</evidence>
<evidence type="ECO:0000256" key="1">
    <source>
        <dbReference type="ARBA" id="ARBA00001946"/>
    </source>
</evidence>
<keyword evidence="3" id="KW-0808">Transferase</keyword>
<name>A0AAD4BUW4_BOLED</name>
<keyword evidence="5" id="KW-0479">Metal-binding</keyword>
<evidence type="ECO:0000256" key="8">
    <source>
        <dbReference type="ARBA" id="ARBA00022842"/>
    </source>
</evidence>
<evidence type="ECO:0000256" key="7">
    <source>
        <dbReference type="ARBA" id="ARBA00022840"/>
    </source>
</evidence>
<evidence type="ECO:0000256" key="4">
    <source>
        <dbReference type="ARBA" id="ARBA00022695"/>
    </source>
</evidence>
<dbReference type="GO" id="GO:0016779">
    <property type="term" value="F:nucleotidyltransferase activity"/>
    <property type="evidence" value="ECO:0007669"/>
    <property type="project" value="UniProtKB-KW"/>
</dbReference>
<evidence type="ECO:0000256" key="5">
    <source>
        <dbReference type="ARBA" id="ARBA00022723"/>
    </source>
</evidence>
<organism evidence="10 11">
    <name type="scientific">Boletus edulis BED1</name>
    <dbReference type="NCBI Taxonomy" id="1328754"/>
    <lineage>
        <taxon>Eukaryota</taxon>
        <taxon>Fungi</taxon>
        <taxon>Dikarya</taxon>
        <taxon>Basidiomycota</taxon>
        <taxon>Agaricomycotina</taxon>
        <taxon>Agaricomycetes</taxon>
        <taxon>Agaricomycetidae</taxon>
        <taxon>Boletales</taxon>
        <taxon>Boletineae</taxon>
        <taxon>Boletaceae</taxon>
        <taxon>Boletoideae</taxon>
        <taxon>Boletus</taxon>
    </lineage>
</organism>
<proteinExistence type="inferred from homology"/>
<evidence type="ECO:0000313" key="10">
    <source>
        <dbReference type="EMBL" id="KAF8440512.1"/>
    </source>
</evidence>
<evidence type="ECO:0000256" key="2">
    <source>
        <dbReference type="ARBA" id="ARBA00009747"/>
    </source>
</evidence>
<keyword evidence="6" id="KW-0547">Nucleotide-binding</keyword>
<dbReference type="Pfam" id="PF02696">
    <property type="entry name" value="SelO"/>
    <property type="match status" value="1"/>
</dbReference>
<comment type="similarity">
    <text evidence="2">Belongs to the SELO family.</text>
</comment>
<dbReference type="Proteomes" id="UP001194468">
    <property type="component" value="Unassembled WGS sequence"/>
</dbReference>
<dbReference type="GO" id="GO:0046872">
    <property type="term" value="F:metal ion binding"/>
    <property type="evidence" value="ECO:0007669"/>
    <property type="project" value="UniProtKB-KW"/>
</dbReference>
<evidence type="ECO:0000256" key="6">
    <source>
        <dbReference type="ARBA" id="ARBA00022741"/>
    </source>
</evidence>
<dbReference type="EMBL" id="WHUW01000012">
    <property type="protein sequence ID" value="KAF8440512.1"/>
    <property type="molecule type" value="Genomic_DNA"/>
</dbReference>